<sequence length="61" mass="7228">MTQIEKVLRHLKEGKTITSFEALKEYEILRLSAVIYVLRNKGYRIDNLNPKNMFAIYILIN</sequence>
<dbReference type="Proteomes" id="UP000760407">
    <property type="component" value="Unassembled WGS sequence"/>
</dbReference>
<name>A0ABS1GD56_9GAMM</name>
<dbReference type="Pfam" id="PF14090">
    <property type="entry name" value="HTH_39"/>
    <property type="match status" value="1"/>
</dbReference>
<accession>A0ABS1GD56</accession>
<organism evidence="2 3">
    <name type="scientific">Francisella philomiragia</name>
    <dbReference type="NCBI Taxonomy" id="28110"/>
    <lineage>
        <taxon>Bacteria</taxon>
        <taxon>Pseudomonadati</taxon>
        <taxon>Pseudomonadota</taxon>
        <taxon>Gammaproteobacteria</taxon>
        <taxon>Thiotrichales</taxon>
        <taxon>Francisellaceae</taxon>
        <taxon>Francisella</taxon>
    </lineage>
</organism>
<dbReference type="RefSeq" id="WP_200166995.1">
    <property type="nucleotide sequence ID" value="NZ_JACTSG010000005.1"/>
</dbReference>
<evidence type="ECO:0000313" key="2">
    <source>
        <dbReference type="EMBL" id="MBK2302780.1"/>
    </source>
</evidence>
<protein>
    <recommendedName>
        <fullName evidence="1">Winged helix-turn-helix domain-containing protein</fullName>
    </recommendedName>
</protein>
<comment type="caution">
    <text evidence="2">The sequence shown here is derived from an EMBL/GenBank/DDBJ whole genome shotgun (WGS) entry which is preliminary data.</text>
</comment>
<dbReference type="InterPro" id="IPR055245">
    <property type="entry name" value="HTH_proteobacteria"/>
</dbReference>
<feature type="domain" description="Winged helix-turn-helix" evidence="1">
    <location>
        <begin position="2"/>
        <end position="47"/>
    </location>
</feature>
<reference evidence="2 3" key="1">
    <citation type="submission" date="2020-08" db="EMBL/GenBank/DDBJ databases">
        <title>Comparative genomics of Francisella species.</title>
        <authorList>
            <person name="Sahl J."/>
            <person name="Sjodin A."/>
            <person name="Wagner D."/>
            <person name="Forsman M."/>
        </authorList>
    </citation>
    <scope>NUCLEOTIDE SEQUENCE [LARGE SCALE GENOMIC DNA]</scope>
    <source>
        <strain evidence="2 3">F1093</strain>
    </source>
</reference>
<evidence type="ECO:0000259" key="1">
    <source>
        <dbReference type="Pfam" id="PF14090"/>
    </source>
</evidence>
<evidence type="ECO:0000313" key="3">
    <source>
        <dbReference type="Proteomes" id="UP000760407"/>
    </source>
</evidence>
<dbReference type="EMBL" id="JACTSG010000005">
    <property type="protein sequence ID" value="MBK2302780.1"/>
    <property type="molecule type" value="Genomic_DNA"/>
</dbReference>
<proteinExistence type="predicted"/>
<keyword evidence="3" id="KW-1185">Reference proteome</keyword>
<gene>
    <name evidence="2" type="ORF">IBE52_07615</name>
</gene>